<dbReference type="PANTHER" id="PTHR11002">
    <property type="entry name" value="CARBONIC ANHYDRASE"/>
    <property type="match status" value="1"/>
</dbReference>
<dbReference type="SMART" id="SM00947">
    <property type="entry name" value="Pro_CA"/>
    <property type="match status" value="1"/>
</dbReference>
<dbReference type="Pfam" id="PF00484">
    <property type="entry name" value="Pro_CA"/>
    <property type="match status" value="1"/>
</dbReference>
<comment type="catalytic activity">
    <reaction evidence="7 9">
        <text>hydrogencarbonate + H(+) = CO2 + H2O</text>
        <dbReference type="Rhea" id="RHEA:10748"/>
        <dbReference type="ChEBI" id="CHEBI:15377"/>
        <dbReference type="ChEBI" id="CHEBI:15378"/>
        <dbReference type="ChEBI" id="CHEBI:16526"/>
        <dbReference type="ChEBI" id="CHEBI:17544"/>
        <dbReference type="EC" id="4.2.1.1"/>
    </reaction>
</comment>
<dbReference type="EMBL" id="VFOZ01000001">
    <property type="protein sequence ID" value="TQL97948.1"/>
    <property type="molecule type" value="Genomic_DNA"/>
</dbReference>
<dbReference type="Gene3D" id="3.40.1050.10">
    <property type="entry name" value="Carbonic anhydrase"/>
    <property type="match status" value="1"/>
</dbReference>
<evidence type="ECO:0000313" key="11">
    <source>
        <dbReference type="Proteomes" id="UP000316096"/>
    </source>
</evidence>
<comment type="function">
    <text evidence="9">Reversible hydration of carbon dioxide.</text>
</comment>
<evidence type="ECO:0000256" key="6">
    <source>
        <dbReference type="ARBA" id="ARBA00024993"/>
    </source>
</evidence>
<protein>
    <recommendedName>
        <fullName evidence="2 9">Carbonic anhydrase</fullName>
        <ecNumber evidence="2 9">4.2.1.1</ecNumber>
    </recommendedName>
    <alternativeName>
        <fullName evidence="9">Carbonate dehydratase</fullName>
    </alternativeName>
</protein>
<dbReference type="GO" id="GO:0015976">
    <property type="term" value="P:carbon utilization"/>
    <property type="evidence" value="ECO:0007669"/>
    <property type="project" value="InterPro"/>
</dbReference>
<evidence type="ECO:0000256" key="8">
    <source>
        <dbReference type="PIRSR" id="PIRSR601765-1"/>
    </source>
</evidence>
<reference evidence="10 11" key="1">
    <citation type="submission" date="2019-06" db="EMBL/GenBank/DDBJ databases">
        <title>Sequencing the genomes of 1000 actinobacteria strains.</title>
        <authorList>
            <person name="Klenk H.-P."/>
        </authorList>
    </citation>
    <scope>NUCLEOTIDE SEQUENCE [LARGE SCALE GENOMIC DNA]</scope>
    <source>
        <strain evidence="10 11">DSM 102200</strain>
    </source>
</reference>
<evidence type="ECO:0000256" key="2">
    <source>
        <dbReference type="ARBA" id="ARBA00012925"/>
    </source>
</evidence>
<accession>A0A543CLG0</accession>
<name>A0A543CLG0_9ACTN</name>
<dbReference type="Proteomes" id="UP000316096">
    <property type="component" value="Unassembled WGS sequence"/>
</dbReference>
<evidence type="ECO:0000256" key="4">
    <source>
        <dbReference type="ARBA" id="ARBA00022833"/>
    </source>
</evidence>
<keyword evidence="5 9" id="KW-0456">Lyase</keyword>
<keyword evidence="4 8" id="KW-0862">Zinc</keyword>
<feature type="binding site" evidence="8">
    <location>
        <position position="98"/>
    </location>
    <ligand>
        <name>Zn(2+)</name>
        <dbReference type="ChEBI" id="CHEBI:29105"/>
    </ligand>
</feature>
<proteinExistence type="inferred from homology"/>
<dbReference type="InterPro" id="IPR001765">
    <property type="entry name" value="Carbonic_anhydrase"/>
</dbReference>
<dbReference type="GO" id="GO:0008270">
    <property type="term" value="F:zinc ion binding"/>
    <property type="evidence" value="ECO:0007669"/>
    <property type="project" value="UniProtKB-UniRule"/>
</dbReference>
<evidence type="ECO:0000256" key="1">
    <source>
        <dbReference type="ARBA" id="ARBA00006217"/>
    </source>
</evidence>
<feature type="binding site" evidence="8">
    <location>
        <position position="38"/>
    </location>
    <ligand>
        <name>Zn(2+)</name>
        <dbReference type="ChEBI" id="CHEBI:29105"/>
    </ligand>
</feature>
<comment type="function">
    <text evidence="6">Catalyzes the reversible hydration of carbon dioxide to form bicarbonate.</text>
</comment>
<dbReference type="InterPro" id="IPR036874">
    <property type="entry name" value="Carbonic_anhydrase_sf"/>
</dbReference>
<keyword evidence="11" id="KW-1185">Reference proteome</keyword>
<organism evidence="10 11">
    <name type="scientific">Actinoallomurus bryophytorum</name>
    <dbReference type="NCBI Taxonomy" id="1490222"/>
    <lineage>
        <taxon>Bacteria</taxon>
        <taxon>Bacillati</taxon>
        <taxon>Actinomycetota</taxon>
        <taxon>Actinomycetes</taxon>
        <taxon>Streptosporangiales</taxon>
        <taxon>Thermomonosporaceae</taxon>
        <taxon>Actinoallomurus</taxon>
    </lineage>
</organism>
<evidence type="ECO:0000256" key="9">
    <source>
        <dbReference type="RuleBase" id="RU003956"/>
    </source>
</evidence>
<dbReference type="PANTHER" id="PTHR11002:SF76">
    <property type="entry name" value="CARBONIC ANHYDRASE"/>
    <property type="match status" value="1"/>
</dbReference>
<keyword evidence="3 8" id="KW-0479">Metal-binding</keyword>
<gene>
    <name evidence="10" type="ORF">FB559_3559</name>
</gene>
<dbReference type="EC" id="4.2.1.1" evidence="2 9"/>
<comment type="similarity">
    <text evidence="1 9">Belongs to the beta-class carbonic anhydrase family.</text>
</comment>
<feature type="binding site" evidence="8">
    <location>
        <position position="40"/>
    </location>
    <ligand>
        <name>Zn(2+)</name>
        <dbReference type="ChEBI" id="CHEBI:29105"/>
    </ligand>
</feature>
<dbReference type="InterPro" id="IPR015892">
    <property type="entry name" value="Carbonic_anhydrase_CS"/>
</dbReference>
<dbReference type="PROSITE" id="PS00704">
    <property type="entry name" value="PROK_CO2_ANHYDRASE_1"/>
    <property type="match status" value="1"/>
</dbReference>
<comment type="caution">
    <text evidence="10">The sequence shown here is derived from an EMBL/GenBank/DDBJ whole genome shotgun (WGS) entry which is preliminary data.</text>
</comment>
<dbReference type="OrthoDB" id="9771198at2"/>
<dbReference type="SUPFAM" id="SSF53056">
    <property type="entry name" value="beta-carbonic anhydrase, cab"/>
    <property type="match status" value="1"/>
</dbReference>
<evidence type="ECO:0000256" key="3">
    <source>
        <dbReference type="ARBA" id="ARBA00022723"/>
    </source>
</evidence>
<evidence type="ECO:0000256" key="7">
    <source>
        <dbReference type="ARBA" id="ARBA00048348"/>
    </source>
</evidence>
<sequence length="201" mass="21649">MQSLIDNARTFPARATDRSTDLGRLSAGQSPEALFIACSDSRVVPALITGAGPGELFELRTAGNIVPGYDPERAFGETATIEFAVEVLQVSNIVVCGHSHCGAVTAIVRPDDPGTPATVRRWLADTEPHDATRDAVDLRDGDALTSAVQRHVLTQMERLRGHPSVAARLEDGRLRLHGWFYAIDTGVVSALEPREGKFLPL</sequence>
<feature type="binding site" evidence="8">
    <location>
        <position position="101"/>
    </location>
    <ligand>
        <name>Zn(2+)</name>
        <dbReference type="ChEBI" id="CHEBI:29105"/>
    </ligand>
</feature>
<dbReference type="AlphaFoldDB" id="A0A543CLG0"/>
<evidence type="ECO:0000256" key="5">
    <source>
        <dbReference type="ARBA" id="ARBA00023239"/>
    </source>
</evidence>
<dbReference type="RefSeq" id="WP_141956612.1">
    <property type="nucleotide sequence ID" value="NZ_VFOZ01000001.1"/>
</dbReference>
<dbReference type="PROSITE" id="PS00705">
    <property type="entry name" value="PROK_CO2_ANHYDRASE_2"/>
    <property type="match status" value="1"/>
</dbReference>
<evidence type="ECO:0000313" key="10">
    <source>
        <dbReference type="EMBL" id="TQL97948.1"/>
    </source>
</evidence>
<comment type="cofactor">
    <cofactor evidence="8">
        <name>Zn(2+)</name>
        <dbReference type="ChEBI" id="CHEBI:29105"/>
    </cofactor>
    <text evidence="8">Binds 1 zinc ion per subunit.</text>
</comment>
<dbReference type="GO" id="GO:0004089">
    <property type="term" value="F:carbonate dehydratase activity"/>
    <property type="evidence" value="ECO:0007669"/>
    <property type="project" value="UniProtKB-UniRule"/>
</dbReference>